<proteinExistence type="predicted"/>
<evidence type="ECO:0000313" key="1">
    <source>
        <dbReference type="EMBL" id="THH18935.1"/>
    </source>
</evidence>
<dbReference type="Proteomes" id="UP000310158">
    <property type="component" value="Unassembled WGS sequence"/>
</dbReference>
<keyword evidence="2" id="KW-1185">Reference proteome</keyword>
<reference evidence="1 2" key="1">
    <citation type="submission" date="2019-02" db="EMBL/GenBank/DDBJ databases">
        <title>Genome sequencing of the rare red list fungi Bondarzewia mesenterica.</title>
        <authorList>
            <person name="Buettner E."/>
            <person name="Kellner H."/>
        </authorList>
    </citation>
    <scope>NUCLEOTIDE SEQUENCE [LARGE SCALE GENOMIC DNA]</scope>
    <source>
        <strain evidence="1 2">DSM 108281</strain>
    </source>
</reference>
<sequence>MLSTFEQLCQPLVSSHRQRLYHKSISIPFPLPHLLQEPSTRTTAGRDLTTLLKATLNPILRLATKSATATVAASNGR</sequence>
<evidence type="ECO:0000313" key="2">
    <source>
        <dbReference type="Proteomes" id="UP000310158"/>
    </source>
</evidence>
<dbReference type="AlphaFoldDB" id="A0A4S4M216"/>
<name>A0A4S4M216_9AGAM</name>
<organism evidence="1 2">
    <name type="scientific">Bondarzewia mesenterica</name>
    <dbReference type="NCBI Taxonomy" id="1095465"/>
    <lineage>
        <taxon>Eukaryota</taxon>
        <taxon>Fungi</taxon>
        <taxon>Dikarya</taxon>
        <taxon>Basidiomycota</taxon>
        <taxon>Agaricomycotina</taxon>
        <taxon>Agaricomycetes</taxon>
        <taxon>Russulales</taxon>
        <taxon>Bondarzewiaceae</taxon>
        <taxon>Bondarzewia</taxon>
    </lineage>
</organism>
<gene>
    <name evidence="1" type="ORF">EW146_g2159</name>
</gene>
<accession>A0A4S4M216</accession>
<protein>
    <submittedName>
        <fullName evidence="1">Uncharacterized protein</fullName>
    </submittedName>
</protein>
<comment type="caution">
    <text evidence="1">The sequence shown here is derived from an EMBL/GenBank/DDBJ whole genome shotgun (WGS) entry which is preliminary data.</text>
</comment>
<dbReference type="EMBL" id="SGPL01000060">
    <property type="protein sequence ID" value="THH18935.1"/>
    <property type="molecule type" value="Genomic_DNA"/>
</dbReference>